<sequence>MSDISDMVSRDLRSYSVDLSEFKIGDSIGAGAFGEVFLATHINTQKKRAIKKLYTKELKGQDLKLFVREAEILAVCKNKFLLPFFGCTLKYPFSIITEYIPCGTLFNAINHKEGSPDLSATNKSIIAYGIARGLQYLHEHNIIHRDIKSRNILLRDNLYPVICDFGLSRRVYEIEQPNPNSTMTRDVGTPHYMSPELIFNRPYTNKIDVYAYAIILWEMLKETTPYKGMSDIQIAYAVTQKDERPEFPKIIQPGLKSLISRCWDKDPDKRPTFKEIVREFKDGKVYYHGTEQDEFKNFMHHKDHPSRHLSTPHSSGGRRRSVPKITPPSTPHQRKSKSTISSKSSESTDWVLVLNPSDPEFINNYFKAIETINAITAKEFFTVIQEIIAVITDVNVQIRIILPMIRVISKDVNLLKSMIESGLYFSLPLKNKNIREGTLMVFVISMTFYPSIMNQDFLNLLRPYISENCDHIIRLLNLYFKPGDHLIYMKVVVDFILENYREFLRFSGLNYLRLLNYVFSSNETALANRFGEFSEIFLKTISIGTDEEVVAESYKFIINYFDSKIVIKPEIIEKHLLNEALVDLVAAYLIRKPQIDITEGIVYKLIQVFPKSKLAFYELLDLFCDSPDKIGSALLKHSRTWMPNTESTFDYRLGIIIMIVSTKNLRPKIAKSSSFCKLLSSILDHNTSEFIPTITNILIKMFDEPKLYIKLSETDFFKKYIQVVSAFKLPDLTKGMIGLFETISRKVFIEDFLLYVPNLFEMLKDESEYTFPALSALTVMSTNEKVKELLKTYDFKHVLHKLKQVSSYKNYVASLQQYLS</sequence>
<evidence type="ECO:0000256" key="3">
    <source>
        <dbReference type="ARBA" id="ARBA00022840"/>
    </source>
</evidence>
<keyword evidence="7" id="KW-0808">Transferase</keyword>
<dbReference type="KEGG" id="tva:4753573"/>
<dbReference type="RefSeq" id="XP_001308740.1">
    <property type="nucleotide sequence ID" value="XM_001308739.1"/>
</dbReference>
<gene>
    <name evidence="7" type="ORF">TVAG_375190</name>
</gene>
<dbReference type="SMR" id="A2FGZ7"/>
<dbReference type="InterPro" id="IPR017441">
    <property type="entry name" value="Protein_kinase_ATP_BS"/>
</dbReference>
<dbReference type="PROSITE" id="PS50011">
    <property type="entry name" value="PROTEIN_KINASE_DOM"/>
    <property type="match status" value="1"/>
</dbReference>
<dbReference type="Gene3D" id="1.10.510.10">
    <property type="entry name" value="Transferase(Phosphotransferase) domain 1"/>
    <property type="match status" value="1"/>
</dbReference>
<dbReference type="STRING" id="5722.A2FGZ7"/>
<dbReference type="InterPro" id="IPR011009">
    <property type="entry name" value="Kinase-like_dom_sf"/>
</dbReference>
<dbReference type="CDD" id="cd13999">
    <property type="entry name" value="STKc_MAP3K-like"/>
    <property type="match status" value="1"/>
</dbReference>
<organism evidence="7 8">
    <name type="scientific">Trichomonas vaginalis (strain ATCC PRA-98 / G3)</name>
    <dbReference type="NCBI Taxonomy" id="412133"/>
    <lineage>
        <taxon>Eukaryota</taxon>
        <taxon>Metamonada</taxon>
        <taxon>Parabasalia</taxon>
        <taxon>Trichomonadida</taxon>
        <taxon>Trichomonadidae</taxon>
        <taxon>Trichomonas</taxon>
    </lineage>
</organism>
<reference evidence="7" key="1">
    <citation type="submission" date="2006-10" db="EMBL/GenBank/DDBJ databases">
        <authorList>
            <person name="Amadeo P."/>
            <person name="Zhao Q."/>
            <person name="Wortman J."/>
            <person name="Fraser-Liggett C."/>
            <person name="Carlton J."/>
        </authorList>
    </citation>
    <scope>NUCLEOTIDE SEQUENCE</scope>
    <source>
        <strain evidence="7">G3</strain>
    </source>
</reference>
<evidence type="ECO:0000256" key="4">
    <source>
        <dbReference type="PROSITE-ProRule" id="PRU10141"/>
    </source>
</evidence>
<keyword evidence="7" id="KW-0418">Kinase</keyword>
<dbReference type="GO" id="GO:0005524">
    <property type="term" value="F:ATP binding"/>
    <property type="evidence" value="ECO:0007669"/>
    <property type="project" value="UniProtKB-UniRule"/>
</dbReference>
<dbReference type="InParanoid" id="A2FGZ7"/>
<evidence type="ECO:0000259" key="6">
    <source>
        <dbReference type="PROSITE" id="PS50011"/>
    </source>
</evidence>
<dbReference type="GO" id="GO:0007165">
    <property type="term" value="P:signal transduction"/>
    <property type="evidence" value="ECO:0000318"/>
    <property type="project" value="GO_Central"/>
</dbReference>
<evidence type="ECO:0000256" key="2">
    <source>
        <dbReference type="ARBA" id="ARBA00022741"/>
    </source>
</evidence>
<dbReference type="EMBL" id="DS113787">
    <property type="protein sequence ID" value="EAX95810.1"/>
    <property type="molecule type" value="Genomic_DNA"/>
</dbReference>
<keyword evidence="1" id="KW-0723">Serine/threonine-protein kinase</keyword>
<dbReference type="PROSITE" id="PS00108">
    <property type="entry name" value="PROTEIN_KINASE_ST"/>
    <property type="match status" value="1"/>
</dbReference>
<dbReference type="PANTHER" id="PTHR44329">
    <property type="entry name" value="SERINE/THREONINE-PROTEIN KINASE TNNI3K-RELATED"/>
    <property type="match status" value="1"/>
</dbReference>
<dbReference type="InterPro" id="IPR000719">
    <property type="entry name" value="Prot_kinase_dom"/>
</dbReference>
<evidence type="ECO:0000313" key="8">
    <source>
        <dbReference type="Proteomes" id="UP000001542"/>
    </source>
</evidence>
<dbReference type="OMA" id="ISENCDH"/>
<dbReference type="PANTHER" id="PTHR44329:SF214">
    <property type="entry name" value="PROTEIN KINASE DOMAIN-CONTAINING PROTEIN"/>
    <property type="match status" value="1"/>
</dbReference>
<dbReference type="PROSITE" id="PS00107">
    <property type="entry name" value="PROTEIN_KINASE_ATP"/>
    <property type="match status" value="1"/>
</dbReference>
<dbReference type="InterPro" id="IPR051681">
    <property type="entry name" value="Ser/Thr_Kinases-Pseudokinases"/>
</dbReference>
<protein>
    <submittedName>
        <fullName evidence="7">TKL family protein kinase</fullName>
    </submittedName>
</protein>
<dbReference type="Pfam" id="PF07714">
    <property type="entry name" value="PK_Tyr_Ser-Thr"/>
    <property type="match status" value="1"/>
</dbReference>
<dbReference type="GO" id="GO:0004672">
    <property type="term" value="F:protein kinase activity"/>
    <property type="evidence" value="ECO:0000318"/>
    <property type="project" value="GO_Central"/>
</dbReference>
<name>A2FGZ7_TRIV3</name>
<evidence type="ECO:0000256" key="1">
    <source>
        <dbReference type="ARBA" id="ARBA00022527"/>
    </source>
</evidence>
<feature type="region of interest" description="Disordered" evidence="5">
    <location>
        <begin position="299"/>
        <end position="343"/>
    </location>
</feature>
<dbReference type="SUPFAM" id="SSF48371">
    <property type="entry name" value="ARM repeat"/>
    <property type="match status" value="1"/>
</dbReference>
<evidence type="ECO:0000256" key="5">
    <source>
        <dbReference type="SAM" id="MobiDB-lite"/>
    </source>
</evidence>
<feature type="binding site" evidence="4">
    <location>
        <position position="52"/>
    </location>
    <ligand>
        <name>ATP</name>
        <dbReference type="ChEBI" id="CHEBI:30616"/>
    </ligand>
</feature>
<dbReference type="VEuPathDB" id="TrichDB:TVAG_375190"/>
<accession>A2FGZ7</accession>
<dbReference type="GO" id="GO:0004674">
    <property type="term" value="F:protein serine/threonine kinase activity"/>
    <property type="evidence" value="ECO:0007669"/>
    <property type="project" value="UniProtKB-KW"/>
</dbReference>
<proteinExistence type="predicted"/>
<dbReference type="Proteomes" id="UP000001542">
    <property type="component" value="Unassembled WGS sequence"/>
</dbReference>
<evidence type="ECO:0000313" key="7">
    <source>
        <dbReference type="EMBL" id="EAX95810.1"/>
    </source>
</evidence>
<dbReference type="OrthoDB" id="431169at2759"/>
<dbReference type="SMART" id="SM00220">
    <property type="entry name" value="S_TKc"/>
    <property type="match status" value="1"/>
</dbReference>
<dbReference type="VEuPathDB" id="TrichDB:TVAGG3_0859190"/>
<reference evidence="7" key="2">
    <citation type="journal article" date="2007" name="Science">
        <title>Draft genome sequence of the sexually transmitted pathogen Trichomonas vaginalis.</title>
        <authorList>
            <person name="Carlton J.M."/>
            <person name="Hirt R.P."/>
            <person name="Silva J.C."/>
            <person name="Delcher A.L."/>
            <person name="Schatz M."/>
            <person name="Zhao Q."/>
            <person name="Wortman J.R."/>
            <person name="Bidwell S.L."/>
            <person name="Alsmark U.C.M."/>
            <person name="Besteiro S."/>
            <person name="Sicheritz-Ponten T."/>
            <person name="Noel C.J."/>
            <person name="Dacks J.B."/>
            <person name="Foster P.G."/>
            <person name="Simillion C."/>
            <person name="Van de Peer Y."/>
            <person name="Miranda-Saavedra D."/>
            <person name="Barton G.J."/>
            <person name="Westrop G.D."/>
            <person name="Mueller S."/>
            <person name="Dessi D."/>
            <person name="Fiori P.L."/>
            <person name="Ren Q."/>
            <person name="Paulsen I."/>
            <person name="Zhang H."/>
            <person name="Bastida-Corcuera F.D."/>
            <person name="Simoes-Barbosa A."/>
            <person name="Brown M.T."/>
            <person name="Hayes R.D."/>
            <person name="Mukherjee M."/>
            <person name="Okumura C.Y."/>
            <person name="Schneider R."/>
            <person name="Smith A.J."/>
            <person name="Vanacova S."/>
            <person name="Villalvazo M."/>
            <person name="Haas B.J."/>
            <person name="Pertea M."/>
            <person name="Feldblyum T.V."/>
            <person name="Utterback T.R."/>
            <person name="Shu C.L."/>
            <person name="Osoegawa K."/>
            <person name="de Jong P.J."/>
            <person name="Hrdy I."/>
            <person name="Horvathova L."/>
            <person name="Zubacova Z."/>
            <person name="Dolezal P."/>
            <person name="Malik S.B."/>
            <person name="Logsdon J.M. Jr."/>
            <person name="Henze K."/>
            <person name="Gupta A."/>
            <person name="Wang C.C."/>
            <person name="Dunne R.L."/>
            <person name="Upcroft J.A."/>
            <person name="Upcroft P."/>
            <person name="White O."/>
            <person name="Salzberg S.L."/>
            <person name="Tang P."/>
            <person name="Chiu C.-H."/>
            <person name="Lee Y.-S."/>
            <person name="Embley T.M."/>
            <person name="Coombs G.H."/>
            <person name="Mottram J.C."/>
            <person name="Tachezy J."/>
            <person name="Fraser-Liggett C.M."/>
            <person name="Johnson P.J."/>
        </authorList>
    </citation>
    <scope>NUCLEOTIDE SEQUENCE [LARGE SCALE GENOMIC DNA]</scope>
    <source>
        <strain evidence="7">G3</strain>
    </source>
</reference>
<dbReference type="PRINTS" id="PR00109">
    <property type="entry name" value="TYRKINASE"/>
</dbReference>
<dbReference type="InterPro" id="IPR008271">
    <property type="entry name" value="Ser/Thr_kinase_AS"/>
</dbReference>
<dbReference type="GO" id="GO:0005737">
    <property type="term" value="C:cytoplasm"/>
    <property type="evidence" value="ECO:0000318"/>
    <property type="project" value="GO_Central"/>
</dbReference>
<dbReference type="SUPFAM" id="SSF56112">
    <property type="entry name" value="Protein kinase-like (PK-like)"/>
    <property type="match status" value="1"/>
</dbReference>
<keyword evidence="2 4" id="KW-0547">Nucleotide-binding</keyword>
<dbReference type="eggNOG" id="KOG0192">
    <property type="taxonomic scope" value="Eukaryota"/>
</dbReference>
<feature type="domain" description="Protein kinase" evidence="6">
    <location>
        <begin position="22"/>
        <end position="287"/>
    </location>
</feature>
<dbReference type="InterPro" id="IPR016024">
    <property type="entry name" value="ARM-type_fold"/>
</dbReference>
<dbReference type="InterPro" id="IPR001245">
    <property type="entry name" value="Ser-Thr/Tyr_kinase_cat_dom"/>
</dbReference>
<keyword evidence="8" id="KW-1185">Reference proteome</keyword>
<dbReference type="AlphaFoldDB" id="A2FGZ7"/>
<keyword evidence="3 4" id="KW-0067">ATP-binding</keyword>